<proteinExistence type="predicted"/>
<dbReference type="InParanoid" id="A0A3P7E0H3"/>
<reference evidence="1 2" key="1">
    <citation type="submission" date="2018-11" db="EMBL/GenBank/DDBJ databases">
        <authorList>
            <consortium name="Pathogen Informatics"/>
        </authorList>
    </citation>
    <scope>NUCLEOTIDE SEQUENCE [LARGE SCALE GENOMIC DNA]</scope>
</reference>
<dbReference type="OrthoDB" id="5844208at2759"/>
<dbReference type="EMBL" id="UYWW01003582">
    <property type="protein sequence ID" value="VDM12876.1"/>
    <property type="molecule type" value="Genomic_DNA"/>
</dbReference>
<evidence type="ECO:0000313" key="1">
    <source>
        <dbReference type="EMBL" id="VDM12876.1"/>
    </source>
</evidence>
<protein>
    <submittedName>
        <fullName evidence="1">Uncharacterized protein</fullName>
    </submittedName>
</protein>
<sequence length="1135" mass="127566">MEESYIEVDYFEGTIDKCCYNSGTWQTRFISLVIHGDLFTLHTGKVFVEETTIIEALSFNNCGIWKIKEAMKIILKGSANFYASSKFSANLLKVIAEGQCTIAGHLSLENLLAYIRNDMITAPGARINITIGATIAVGTFRNDSSWYFDGNLHLHVACIEQSEDAIIFVKDTFTMKIYDRSEERCHGRIVANYLIMNLAKRVRFDGYIRVNQIEICLPHVNESRLTIGGQLEILDGSLIMKGRSCENSEISSFLSSSSSSSSSSMISTIVTHSYPAFILEGQLKAEAIIAPFLAILFSTSSYSLLSGMDSIAKNAPYRTLISCYSLHTQRTSLIDSVPEILFPEAILCATTWLHEGQIRFNGEKVYIITDSLINRGRLTSDNKLQNHMREVIVMIENFFQNDSVFSADRIEIRGNGMLQNTNRIFANDEMNIRLANFCSEFGQTQLENTQSKLLTASNECVHFGAQTQTSGNFDIKASKICMGLNRYESDRQIRINARSRLLIDNDIIDGNSNVILTARDSILFKSRVIVDLIEITLGAAYITEFVIKKNASVTTNQLRITGSCKYLTLVIDGELSCESMIIDTRIRQVKVVGNGILSCRKSMNIGGDSITLMIRDIRITELLGSLITITSNGALSLSPFDTHLKTVSIYADKCYLQGRIFVEHKIVLKINDGSCHISGEILGTCANSELSLECGNLILTGTLANMDFLESYTRVKIEHYETGMIKSVKNIVFEAEFISLDGKIIDSESVIATGEEVNIEGILQNQDGTHAAYSIFGKKILFDGEICGPARLELSGSEITFSGVSKNLKFLDIDANLATIAPVGLKCENFNFVAYSAILDGNLNVEIFWVTVQVALFIRTDLTNCAQCKLVAPLILALNCPMSSKMDISSLIYAFERFELLESKNLELSDSKHRFTPISDCSINNNAKITSCEQSSENNTRSQNFIEISFHSNILNHYTGKEYDLLRKTTKVINECFKNSHTTYDELQEALKKTDQMRSIGISLPTTNSLYLTLLKLLNEIHIEHQLMYNFTKLFNLMCSIPDIKDGNETKHSAIFIEERERFESQALYDIANRFRIRSRKFEIQRNENHSADDDIGYVSRSSSEEIDEKRRNINDLQDVLYDDNIFNIFITFFF</sequence>
<dbReference type="FunCoup" id="A0A3P7E0H3">
    <property type="interactions" value="49"/>
</dbReference>
<gene>
    <name evidence="1" type="ORF">WBA_LOCUS6262</name>
</gene>
<keyword evidence="2" id="KW-1185">Reference proteome</keyword>
<name>A0A3P7E0H3_WUCBA</name>
<dbReference type="AlphaFoldDB" id="A0A3P7E0H3"/>
<dbReference type="Proteomes" id="UP000270924">
    <property type="component" value="Unassembled WGS sequence"/>
</dbReference>
<accession>A0A3P7E0H3</accession>
<organism evidence="1 2">
    <name type="scientific">Wuchereria bancrofti</name>
    <dbReference type="NCBI Taxonomy" id="6293"/>
    <lineage>
        <taxon>Eukaryota</taxon>
        <taxon>Metazoa</taxon>
        <taxon>Ecdysozoa</taxon>
        <taxon>Nematoda</taxon>
        <taxon>Chromadorea</taxon>
        <taxon>Rhabditida</taxon>
        <taxon>Spirurina</taxon>
        <taxon>Spiruromorpha</taxon>
        <taxon>Filarioidea</taxon>
        <taxon>Onchocercidae</taxon>
        <taxon>Wuchereria</taxon>
    </lineage>
</organism>
<evidence type="ECO:0000313" key="2">
    <source>
        <dbReference type="Proteomes" id="UP000270924"/>
    </source>
</evidence>